<dbReference type="Pfam" id="PF13828">
    <property type="entry name" value="DUF4190"/>
    <property type="match status" value="1"/>
</dbReference>
<reference evidence="3 4" key="1">
    <citation type="submission" date="2024-09" db="EMBL/GenBank/DDBJ databases">
        <authorList>
            <person name="Sun Q."/>
            <person name="Mori K."/>
        </authorList>
    </citation>
    <scope>NUCLEOTIDE SEQUENCE [LARGE SCALE GENOMIC DNA]</scope>
    <source>
        <strain evidence="3 4">NCAIM B.02301</strain>
    </source>
</reference>
<comment type="caution">
    <text evidence="3">The sequence shown here is derived from an EMBL/GenBank/DDBJ whole genome shotgun (WGS) entry which is preliminary data.</text>
</comment>
<gene>
    <name evidence="3" type="ORF">ACFFH4_21695</name>
</gene>
<protein>
    <submittedName>
        <fullName evidence="3">DUF4190 domain-containing protein</fullName>
    </submittedName>
</protein>
<evidence type="ECO:0000313" key="3">
    <source>
        <dbReference type="EMBL" id="MFC0561524.1"/>
    </source>
</evidence>
<feature type="domain" description="DUF4190" evidence="2">
    <location>
        <begin position="11"/>
        <end position="71"/>
    </location>
</feature>
<evidence type="ECO:0000259" key="2">
    <source>
        <dbReference type="Pfam" id="PF13828"/>
    </source>
</evidence>
<accession>A0ABV6NL63</accession>
<keyword evidence="1" id="KW-1133">Transmembrane helix</keyword>
<dbReference type="EMBL" id="JBHLTR010000074">
    <property type="protein sequence ID" value="MFC0561524.1"/>
    <property type="molecule type" value="Genomic_DNA"/>
</dbReference>
<evidence type="ECO:0000313" key="4">
    <source>
        <dbReference type="Proteomes" id="UP001589833"/>
    </source>
</evidence>
<proteinExistence type="predicted"/>
<dbReference type="InterPro" id="IPR025241">
    <property type="entry name" value="DUF4190"/>
</dbReference>
<sequence>MGEKAKTNSKAVVALTLGILSILIPIMGILLGIIGMIFSVKAKKEIEKTNEDGSGIATSGMICSIVGVIIQFILVFVGLISFYVEPVYMEVTGSFLQ</sequence>
<name>A0ABV6NL63_9BACI</name>
<feature type="transmembrane region" description="Helical" evidence="1">
    <location>
        <begin position="12"/>
        <end position="40"/>
    </location>
</feature>
<organism evidence="3 4">
    <name type="scientific">Halalkalibacter alkalisediminis</name>
    <dbReference type="NCBI Taxonomy" id="935616"/>
    <lineage>
        <taxon>Bacteria</taxon>
        <taxon>Bacillati</taxon>
        <taxon>Bacillota</taxon>
        <taxon>Bacilli</taxon>
        <taxon>Bacillales</taxon>
        <taxon>Bacillaceae</taxon>
        <taxon>Halalkalibacter</taxon>
    </lineage>
</organism>
<dbReference type="RefSeq" id="WP_273848311.1">
    <property type="nucleotide sequence ID" value="NZ_JAQQWT010000065.1"/>
</dbReference>
<evidence type="ECO:0000256" key="1">
    <source>
        <dbReference type="SAM" id="Phobius"/>
    </source>
</evidence>
<dbReference type="Proteomes" id="UP001589833">
    <property type="component" value="Unassembled WGS sequence"/>
</dbReference>
<keyword evidence="4" id="KW-1185">Reference proteome</keyword>
<keyword evidence="1" id="KW-0472">Membrane</keyword>
<keyword evidence="1" id="KW-0812">Transmembrane</keyword>
<feature type="transmembrane region" description="Helical" evidence="1">
    <location>
        <begin position="61"/>
        <end position="84"/>
    </location>
</feature>